<dbReference type="PANTHER" id="PTHR24559">
    <property type="entry name" value="TRANSPOSON TY3-I GAG-POL POLYPROTEIN"/>
    <property type="match status" value="1"/>
</dbReference>
<organism evidence="2 3">
    <name type="scientific">Trifolium medium</name>
    <dbReference type="NCBI Taxonomy" id="97028"/>
    <lineage>
        <taxon>Eukaryota</taxon>
        <taxon>Viridiplantae</taxon>
        <taxon>Streptophyta</taxon>
        <taxon>Embryophyta</taxon>
        <taxon>Tracheophyta</taxon>
        <taxon>Spermatophyta</taxon>
        <taxon>Magnoliopsida</taxon>
        <taxon>eudicotyledons</taxon>
        <taxon>Gunneridae</taxon>
        <taxon>Pentapetalae</taxon>
        <taxon>rosids</taxon>
        <taxon>fabids</taxon>
        <taxon>Fabales</taxon>
        <taxon>Fabaceae</taxon>
        <taxon>Papilionoideae</taxon>
        <taxon>50 kb inversion clade</taxon>
        <taxon>NPAAA clade</taxon>
        <taxon>Hologalegina</taxon>
        <taxon>IRL clade</taxon>
        <taxon>Trifolieae</taxon>
        <taxon>Trifolium</taxon>
    </lineage>
</organism>
<dbReference type="Gene3D" id="3.30.70.270">
    <property type="match status" value="1"/>
</dbReference>
<reference evidence="2 3" key="1">
    <citation type="journal article" date="2018" name="Front. Plant Sci.">
        <title>Red Clover (Trifolium pratense) and Zigzag Clover (T. medium) - A Picture of Genomic Similarities and Differences.</title>
        <authorList>
            <person name="Dluhosova J."/>
            <person name="Istvanek J."/>
            <person name="Nedelnik J."/>
            <person name="Repkova J."/>
        </authorList>
    </citation>
    <scope>NUCLEOTIDE SEQUENCE [LARGE SCALE GENOMIC DNA]</scope>
    <source>
        <strain evidence="3">cv. 10/8</strain>
        <tissue evidence="2">Leaf</tissue>
    </source>
</reference>
<dbReference type="EMBL" id="LXQA010443384">
    <property type="protein sequence ID" value="MCI52175.1"/>
    <property type="molecule type" value="Genomic_DNA"/>
</dbReference>
<feature type="non-terminal residue" evidence="2">
    <location>
        <position position="98"/>
    </location>
</feature>
<accession>A0A392SVT8</accession>
<dbReference type="PANTHER" id="PTHR24559:SF444">
    <property type="entry name" value="REVERSE TRANSCRIPTASE DOMAIN-CONTAINING PROTEIN"/>
    <property type="match status" value="1"/>
</dbReference>
<evidence type="ECO:0000313" key="2">
    <source>
        <dbReference type="EMBL" id="MCI52175.1"/>
    </source>
</evidence>
<dbReference type="InterPro" id="IPR043128">
    <property type="entry name" value="Rev_trsase/Diguanyl_cyclase"/>
</dbReference>
<feature type="domain" description="Reverse transcriptase" evidence="1">
    <location>
        <begin position="1"/>
        <end position="76"/>
    </location>
</feature>
<evidence type="ECO:0000259" key="1">
    <source>
        <dbReference type="Pfam" id="PF00078"/>
    </source>
</evidence>
<feature type="non-terminal residue" evidence="2">
    <location>
        <position position="1"/>
    </location>
</feature>
<evidence type="ECO:0000313" key="3">
    <source>
        <dbReference type="Proteomes" id="UP000265520"/>
    </source>
</evidence>
<dbReference type="Pfam" id="PF00078">
    <property type="entry name" value="RVT_1"/>
    <property type="match status" value="1"/>
</dbReference>
<dbReference type="InterPro" id="IPR000477">
    <property type="entry name" value="RT_dom"/>
</dbReference>
<dbReference type="AlphaFoldDB" id="A0A392SVT8"/>
<dbReference type="Proteomes" id="UP000265520">
    <property type="component" value="Unassembled WGS sequence"/>
</dbReference>
<comment type="caution">
    <text evidence="2">The sequence shown here is derived from an EMBL/GenBank/DDBJ whole genome shotgun (WGS) entry which is preliminary data.</text>
</comment>
<keyword evidence="3" id="KW-1185">Reference proteome</keyword>
<dbReference type="CDD" id="cd01647">
    <property type="entry name" value="RT_LTR"/>
    <property type="match status" value="1"/>
</dbReference>
<name>A0A392SVT8_9FABA</name>
<dbReference type="SUPFAM" id="SSF56672">
    <property type="entry name" value="DNA/RNA polymerases"/>
    <property type="match status" value="1"/>
</dbReference>
<proteinExistence type="predicted"/>
<protein>
    <recommendedName>
        <fullName evidence="1">Reverse transcriptase domain-containing protein</fullName>
    </recommendedName>
</protein>
<dbReference type="InterPro" id="IPR043502">
    <property type="entry name" value="DNA/RNA_pol_sf"/>
</dbReference>
<sequence>KNAGATYQRMMNKVFQGEIGDMLEVYMDDMIIKSHEETDHADHLRRVFELARKCKMRFNPEKCTFGVRADKFLGFYLTELGIEVNPNKCKAFVELPTP</sequence>
<dbReference type="InterPro" id="IPR053134">
    <property type="entry name" value="RNA-dir_DNA_polymerase"/>
</dbReference>